<dbReference type="InterPro" id="IPR000331">
    <property type="entry name" value="Rap/Ran_GAP_dom"/>
</dbReference>
<dbReference type="PROSITE" id="PS50085">
    <property type="entry name" value="RAPGAP"/>
    <property type="match status" value="1"/>
</dbReference>
<reference evidence="4 5" key="1">
    <citation type="submission" date="2016-07" db="EMBL/GenBank/DDBJ databases">
        <title>Pervasive Adenine N6-methylation of Active Genes in Fungi.</title>
        <authorList>
            <consortium name="DOE Joint Genome Institute"/>
            <person name="Mondo S.J."/>
            <person name="Dannebaum R.O."/>
            <person name="Kuo R.C."/>
            <person name="Labutti K."/>
            <person name="Haridas S."/>
            <person name="Kuo A."/>
            <person name="Salamov A."/>
            <person name="Ahrendt S.R."/>
            <person name="Lipzen A."/>
            <person name="Sullivan W."/>
            <person name="Andreopoulos W.B."/>
            <person name="Clum A."/>
            <person name="Lindquist E."/>
            <person name="Daum C."/>
            <person name="Ramamoorthy G.K."/>
            <person name="Gryganskyi A."/>
            <person name="Culley D."/>
            <person name="Magnuson J.K."/>
            <person name="James T.Y."/>
            <person name="O'Malley M.A."/>
            <person name="Stajich J.E."/>
            <person name="Spatafora J.W."/>
            <person name="Visel A."/>
            <person name="Grigoriev I.V."/>
        </authorList>
    </citation>
    <scope>NUCLEOTIDE SEQUENCE [LARGE SCALE GENOMIC DNA]</scope>
    <source>
        <strain evidence="4 5">ATCC 12442</strain>
    </source>
</reference>
<evidence type="ECO:0000256" key="2">
    <source>
        <dbReference type="SAM" id="MobiDB-lite"/>
    </source>
</evidence>
<dbReference type="EMBL" id="MCFD01000013">
    <property type="protein sequence ID" value="ORX67181.1"/>
    <property type="molecule type" value="Genomic_DNA"/>
</dbReference>
<name>A0A1Y1W105_9FUNG</name>
<dbReference type="PANTHER" id="PTHR10063">
    <property type="entry name" value="TUBERIN"/>
    <property type="match status" value="1"/>
</dbReference>
<sequence>MTDAEKTRLAQVSYGLLATTIHYKDQLKREAQDELVRSFGNGLIATSNTYSTPQICLHSLSVCMLELPASVMRLMTPILQQIVKINSATQISTHILEFGSGLSREHSLHVNFRASDYRLMFTAATNYIRFHNSAPETRRHSVGRAQQVDPAVLSETSLNQYAYVMAYQLIDAFYLSLSPAMKGETADHVILGLLVSNSSRDVLDEPSEVCLDMILQNYKKDSRAVLDQVVVLEKEDLGPVTERSWIQYSAIVTIRAQQNGPLAQIIVRSPSNISSRVINLPEEAAKKYAEFAERQVQSNAATGDTASMTTLVEPSSPPLPARQPGTTGPTPSSPSVVTHFPIKFGPAPCVAQEFISAYHGLQNIEAPQLLPMHHEPIARSLRLLDGSTSTIDAHKVSVLYVGPGQTTENEIMSNRQGSLAYWNFLHGLGNTTRLSGMKGFSAGLDTSGQDMDGRYTIKWRDLIAQLVFHVGTLMPSGEIGSQSMLRKKSLIGNDYVHIVFNESGSEYRFDTVSTQFNYVQIIVTPVDGRIPSHEDESMVQLYKVKTQVNPTVPFAGSATEPKLLTLTALPSFVRSIAIHAAILSNVHATFLNSVGVNNEFISPWRARLQSIKRMRGITERDAEKITPEVYSDDIPAPASESTDLSKATAAQVLDLLTKELEELRNRK</sequence>
<dbReference type="GO" id="GO:0051056">
    <property type="term" value="P:regulation of small GTPase mediated signal transduction"/>
    <property type="evidence" value="ECO:0007669"/>
    <property type="project" value="InterPro"/>
</dbReference>
<dbReference type="GO" id="GO:0032007">
    <property type="term" value="P:negative regulation of TOR signaling"/>
    <property type="evidence" value="ECO:0007669"/>
    <property type="project" value="TreeGrafter"/>
</dbReference>
<dbReference type="InterPro" id="IPR035974">
    <property type="entry name" value="Rap/Ran-GAP_sf"/>
</dbReference>
<dbReference type="SUPFAM" id="SSF111347">
    <property type="entry name" value="Rap/Ran-GAP"/>
    <property type="match status" value="1"/>
</dbReference>
<evidence type="ECO:0000313" key="4">
    <source>
        <dbReference type="EMBL" id="ORX67181.1"/>
    </source>
</evidence>
<dbReference type="RefSeq" id="XP_040741103.1">
    <property type="nucleotide sequence ID" value="XM_040884797.1"/>
</dbReference>
<dbReference type="InterPro" id="IPR027107">
    <property type="entry name" value="Tuberin/Ral-act_asu"/>
</dbReference>
<proteinExistence type="predicted"/>
<dbReference type="GO" id="GO:0005634">
    <property type="term" value="C:nucleus"/>
    <property type="evidence" value="ECO:0007669"/>
    <property type="project" value="InterPro"/>
</dbReference>
<gene>
    <name evidence="4" type="ORF">DL89DRAFT_226220</name>
</gene>
<evidence type="ECO:0000259" key="3">
    <source>
        <dbReference type="PROSITE" id="PS50085"/>
    </source>
</evidence>
<feature type="compositionally biased region" description="Low complexity" evidence="2">
    <location>
        <begin position="324"/>
        <end position="334"/>
    </location>
</feature>
<dbReference type="GeneID" id="63801445"/>
<evidence type="ECO:0000256" key="1">
    <source>
        <dbReference type="ARBA" id="ARBA00022468"/>
    </source>
</evidence>
<protein>
    <recommendedName>
        <fullName evidence="3">Rap-GAP domain-containing protein</fullName>
    </recommendedName>
</protein>
<dbReference type="Pfam" id="PF03542">
    <property type="entry name" value="Tuberin"/>
    <property type="match status" value="1"/>
</dbReference>
<dbReference type="PANTHER" id="PTHR10063:SF0">
    <property type="entry name" value="TUBERIN"/>
    <property type="match status" value="1"/>
</dbReference>
<dbReference type="AlphaFoldDB" id="A0A1Y1W105"/>
<feature type="compositionally biased region" description="Polar residues" evidence="2">
    <location>
        <begin position="299"/>
        <end position="313"/>
    </location>
</feature>
<feature type="region of interest" description="Disordered" evidence="2">
    <location>
        <begin position="299"/>
        <end position="334"/>
    </location>
</feature>
<evidence type="ECO:0000313" key="5">
    <source>
        <dbReference type="Proteomes" id="UP000193922"/>
    </source>
</evidence>
<dbReference type="FunFam" id="3.40.50.11210:FF:000001">
    <property type="entry name" value="Ral GTPase-activating protein subunit alpha-1 isoform 1"/>
    <property type="match status" value="1"/>
</dbReference>
<organism evidence="4 5">
    <name type="scientific">Linderina pennispora</name>
    <dbReference type="NCBI Taxonomy" id="61395"/>
    <lineage>
        <taxon>Eukaryota</taxon>
        <taxon>Fungi</taxon>
        <taxon>Fungi incertae sedis</taxon>
        <taxon>Zoopagomycota</taxon>
        <taxon>Kickxellomycotina</taxon>
        <taxon>Kickxellomycetes</taxon>
        <taxon>Kickxellales</taxon>
        <taxon>Kickxellaceae</taxon>
        <taxon>Linderina</taxon>
    </lineage>
</organism>
<dbReference type="Gene3D" id="3.40.50.11210">
    <property type="entry name" value="Rap/Ran-GAP"/>
    <property type="match status" value="1"/>
</dbReference>
<comment type="caution">
    <text evidence="4">The sequence shown here is derived from an EMBL/GenBank/DDBJ whole genome shotgun (WGS) entry which is preliminary data.</text>
</comment>
<dbReference type="Proteomes" id="UP000193922">
    <property type="component" value="Unassembled WGS sequence"/>
</dbReference>
<keyword evidence="5" id="KW-1185">Reference proteome</keyword>
<accession>A0A1Y1W105</accession>
<dbReference type="GO" id="GO:0033596">
    <property type="term" value="C:TSC1-TSC2 complex"/>
    <property type="evidence" value="ECO:0007669"/>
    <property type="project" value="TreeGrafter"/>
</dbReference>
<keyword evidence="1" id="KW-0343">GTPase activation</keyword>
<dbReference type="STRING" id="61395.A0A1Y1W105"/>
<feature type="domain" description="Rap-GAP" evidence="3">
    <location>
        <begin position="382"/>
        <end position="622"/>
    </location>
</feature>
<dbReference type="Pfam" id="PF02145">
    <property type="entry name" value="Rap_GAP"/>
    <property type="match status" value="1"/>
</dbReference>
<dbReference type="InterPro" id="IPR018515">
    <property type="entry name" value="Tuberin-type_domain"/>
</dbReference>
<dbReference type="GO" id="GO:0005096">
    <property type="term" value="F:GTPase activator activity"/>
    <property type="evidence" value="ECO:0007669"/>
    <property type="project" value="UniProtKB-KW"/>
</dbReference>
<dbReference type="OrthoDB" id="19311at2759"/>